<evidence type="ECO:0000313" key="2">
    <source>
        <dbReference type="EMBL" id="OGM88124.1"/>
    </source>
</evidence>
<reference evidence="2 3" key="1">
    <citation type="journal article" date="2016" name="Nat. Commun.">
        <title>Thousands of microbial genomes shed light on interconnected biogeochemical processes in an aquifer system.</title>
        <authorList>
            <person name="Anantharaman K."/>
            <person name="Brown C.T."/>
            <person name="Hug L.A."/>
            <person name="Sharon I."/>
            <person name="Castelle C.J."/>
            <person name="Probst A.J."/>
            <person name="Thomas B.C."/>
            <person name="Singh A."/>
            <person name="Wilkins M.J."/>
            <person name="Karaoz U."/>
            <person name="Brodie E.L."/>
            <person name="Williams K.H."/>
            <person name="Hubbard S.S."/>
            <person name="Banfield J.F."/>
        </authorList>
    </citation>
    <scope>NUCLEOTIDE SEQUENCE [LARGE SCALE GENOMIC DNA]</scope>
</reference>
<keyword evidence="1" id="KW-1133">Transmembrane helix</keyword>
<name>A0A1F8DHP7_9BACT</name>
<dbReference type="SUPFAM" id="SSF52266">
    <property type="entry name" value="SGNH hydrolase"/>
    <property type="match status" value="1"/>
</dbReference>
<comment type="caution">
    <text evidence="2">The sequence shown here is derived from an EMBL/GenBank/DDBJ whole genome shotgun (WGS) entry which is preliminary data.</text>
</comment>
<sequence>MDKEKGFTYVFVIFVVFVLAAFYLGRLPKTKNLAVSILPTPTPYQFPYKNPVIPKNRSYRIVIVGDSIVDSLGPNANVLREDLIGYYPDSEFVTYNYGYPSTNILSLYQRLTEDTVGNGERNEAVFELSFELIIIESFGNNPLSEYPLAEGLKKQDEELERSVTAILSQKPNAALAFLTPIAFNPVNYAKSTRDLSAEERKKWVDERTAYVNNHKKFAEEKGIPVIDVYAASLKSDGVVDGSYISDDFVHPSEKGIALISKSIADYIFANKIFPQ</sequence>
<keyword evidence="1" id="KW-0472">Membrane</keyword>
<dbReference type="Gene3D" id="3.40.50.1110">
    <property type="entry name" value="SGNH hydrolase"/>
    <property type="match status" value="1"/>
</dbReference>
<keyword evidence="1" id="KW-0812">Transmembrane</keyword>
<accession>A0A1F8DHP7</accession>
<dbReference type="Proteomes" id="UP000177596">
    <property type="component" value="Unassembled WGS sequence"/>
</dbReference>
<proteinExistence type="predicted"/>
<dbReference type="AlphaFoldDB" id="A0A1F8DHP7"/>
<dbReference type="InterPro" id="IPR036514">
    <property type="entry name" value="SGNH_hydro_sf"/>
</dbReference>
<feature type="transmembrane region" description="Helical" evidence="1">
    <location>
        <begin position="6"/>
        <end position="24"/>
    </location>
</feature>
<organism evidence="2 3">
    <name type="scientific">Candidatus Woesebacteria bacterium RIFOXYD1_FULL_43_18</name>
    <dbReference type="NCBI Taxonomy" id="1802551"/>
    <lineage>
        <taxon>Bacteria</taxon>
        <taxon>Candidatus Woeseibacteriota</taxon>
    </lineage>
</organism>
<evidence type="ECO:0000313" key="3">
    <source>
        <dbReference type="Proteomes" id="UP000177596"/>
    </source>
</evidence>
<gene>
    <name evidence="2" type="ORF">A2573_01795</name>
</gene>
<evidence type="ECO:0000256" key="1">
    <source>
        <dbReference type="SAM" id="Phobius"/>
    </source>
</evidence>
<protein>
    <submittedName>
        <fullName evidence="2">Uncharacterized protein</fullName>
    </submittedName>
</protein>
<dbReference type="EMBL" id="MGIL01000015">
    <property type="protein sequence ID" value="OGM88124.1"/>
    <property type="molecule type" value="Genomic_DNA"/>
</dbReference>